<dbReference type="PROSITE" id="PS00107">
    <property type="entry name" value="PROTEIN_KINASE_ATP"/>
    <property type="match status" value="1"/>
</dbReference>
<dbReference type="InterPro" id="IPR008266">
    <property type="entry name" value="Tyr_kinase_AS"/>
</dbReference>
<comment type="function">
    <text evidence="1">Component of the EKC/KEOPS complex that is required for the formation of a threonylcarbamoyl group on adenosine at position 37 (t(6)A37) in tRNAs that read codons beginning with adenine. The complex is probably involved in the transfer of the threonylcarbamoyl moiety of threonylcarbamoyl-AMP (TC-AMP) to the N6 group of A37. BUD32 has ATPase activity in the context of the EKC/KEOPS complex and likely plays a supporting role to the catalytic subunit KAE1. The EKC/KEOPS complex also promotes both telomere uncapping and telomere elongation. The complex is required for efficient recruitment of transcriptional coactivators.</text>
</comment>
<evidence type="ECO:0000313" key="13">
    <source>
        <dbReference type="EMBL" id="TRX95458.1"/>
    </source>
</evidence>
<dbReference type="SUPFAM" id="SSF56112">
    <property type="entry name" value="Protein kinase-like (PK-like)"/>
    <property type="match status" value="1"/>
</dbReference>
<evidence type="ECO:0000256" key="1">
    <source>
        <dbReference type="ARBA" id="ARBA00003747"/>
    </source>
</evidence>
<evidence type="ECO:0000256" key="5">
    <source>
        <dbReference type="ARBA" id="ARBA00019973"/>
    </source>
</evidence>
<dbReference type="PROSITE" id="PS50011">
    <property type="entry name" value="PROTEIN_KINASE_DOM"/>
    <property type="match status" value="1"/>
</dbReference>
<evidence type="ECO:0000256" key="3">
    <source>
        <dbReference type="ARBA" id="ARBA00012513"/>
    </source>
</evidence>
<dbReference type="Proteomes" id="UP000319160">
    <property type="component" value="Unassembled WGS sequence"/>
</dbReference>
<dbReference type="InterPro" id="IPR011009">
    <property type="entry name" value="Kinase-like_dom_sf"/>
</dbReference>
<evidence type="ECO:0000256" key="8">
    <source>
        <dbReference type="ARBA" id="ARBA00047899"/>
    </source>
</evidence>
<dbReference type="AlphaFoldDB" id="A0A553I5H7"/>
<comment type="caution">
    <text evidence="13">The sequence shown here is derived from an EMBL/GenBank/DDBJ whole genome shotgun (WGS) entry which is preliminary data.</text>
</comment>
<dbReference type="GO" id="GO:0005524">
    <property type="term" value="F:ATP binding"/>
    <property type="evidence" value="ECO:0007669"/>
    <property type="project" value="UniProtKB-UniRule"/>
</dbReference>
<reference evidence="14" key="1">
    <citation type="submission" date="2019-06" db="EMBL/GenBank/DDBJ databases">
        <title>Draft genome sequence of the griseofulvin-producing fungus Xylaria cubensis strain G536.</title>
        <authorList>
            <person name="Mead M.E."/>
            <person name="Raja H.A."/>
            <person name="Steenwyk J.L."/>
            <person name="Knowles S.L."/>
            <person name="Oberlies N.H."/>
            <person name="Rokas A."/>
        </authorList>
    </citation>
    <scope>NUCLEOTIDE SEQUENCE [LARGE SCALE GENOMIC DNA]</scope>
    <source>
        <strain evidence="14">G536</strain>
    </source>
</reference>
<dbReference type="Gene3D" id="1.10.510.10">
    <property type="entry name" value="Transferase(Phosphotransferase) domain 1"/>
    <property type="match status" value="2"/>
</dbReference>
<feature type="region of interest" description="Disordered" evidence="11">
    <location>
        <begin position="306"/>
        <end position="326"/>
    </location>
</feature>
<organism evidence="13 14">
    <name type="scientific">Xylaria flabelliformis</name>
    <dbReference type="NCBI Taxonomy" id="2512241"/>
    <lineage>
        <taxon>Eukaryota</taxon>
        <taxon>Fungi</taxon>
        <taxon>Dikarya</taxon>
        <taxon>Ascomycota</taxon>
        <taxon>Pezizomycotina</taxon>
        <taxon>Sordariomycetes</taxon>
        <taxon>Xylariomycetidae</taxon>
        <taxon>Xylariales</taxon>
        <taxon>Xylariaceae</taxon>
        <taxon>Xylaria</taxon>
    </lineage>
</organism>
<dbReference type="PROSITE" id="PS00109">
    <property type="entry name" value="PROTEIN_KINASE_TYR"/>
    <property type="match status" value="1"/>
</dbReference>
<evidence type="ECO:0000313" key="14">
    <source>
        <dbReference type="Proteomes" id="UP000319160"/>
    </source>
</evidence>
<dbReference type="InterPro" id="IPR000719">
    <property type="entry name" value="Prot_kinase_dom"/>
</dbReference>
<protein>
    <recommendedName>
        <fullName evidence="5">EKC/KEOPS complex subunit BUD32</fullName>
        <ecNumber evidence="3">2.7.11.1</ecNumber>
    </recommendedName>
    <alternativeName>
        <fullName evidence="6 7">Atypical Serine/threonine protein kinase BUD32</fullName>
    </alternativeName>
    <alternativeName>
        <fullName evidence="4">EKC/KEOPS complex subunit bud32</fullName>
    </alternativeName>
</protein>
<evidence type="ECO:0000256" key="4">
    <source>
        <dbReference type="ARBA" id="ARBA00013948"/>
    </source>
</evidence>
<dbReference type="STRING" id="2512241.A0A553I5H7"/>
<evidence type="ECO:0000256" key="6">
    <source>
        <dbReference type="ARBA" id="ARBA00030980"/>
    </source>
</evidence>
<dbReference type="GO" id="GO:0007165">
    <property type="term" value="P:signal transduction"/>
    <property type="evidence" value="ECO:0007669"/>
    <property type="project" value="TreeGrafter"/>
</dbReference>
<dbReference type="PANTHER" id="PTHR48011">
    <property type="entry name" value="CCR4-NOT TRANSCRIPTIONAL COMPLEX SUBUNIT CAF120-RELATED"/>
    <property type="match status" value="1"/>
</dbReference>
<feature type="compositionally biased region" description="Basic and acidic residues" evidence="11">
    <location>
        <begin position="306"/>
        <end position="316"/>
    </location>
</feature>
<comment type="subunit">
    <text evidence="2">Component of the EKC/KEOPS complex composed of at least BUD32, CGI121, GON7, KAE1 and PCC1; the whole complex dimerizes.</text>
</comment>
<feature type="binding site" evidence="10">
    <location>
        <position position="65"/>
    </location>
    <ligand>
        <name>ATP</name>
        <dbReference type="ChEBI" id="CHEBI:30616"/>
    </ligand>
</feature>
<evidence type="ECO:0000256" key="10">
    <source>
        <dbReference type="PROSITE-ProRule" id="PRU10141"/>
    </source>
</evidence>
<keyword evidence="10" id="KW-0067">ATP-binding</keyword>
<proteinExistence type="predicted"/>
<dbReference type="PANTHER" id="PTHR48011:SF4">
    <property type="entry name" value="MITOGEN-ACTIVATED PROTEIN KINASE KINASE KINASE 19"/>
    <property type="match status" value="1"/>
</dbReference>
<evidence type="ECO:0000256" key="2">
    <source>
        <dbReference type="ARBA" id="ARBA00011534"/>
    </source>
</evidence>
<feature type="region of interest" description="Disordered" evidence="11">
    <location>
        <begin position="341"/>
        <end position="363"/>
    </location>
</feature>
<keyword evidence="14" id="KW-1185">Reference proteome</keyword>
<evidence type="ECO:0000256" key="11">
    <source>
        <dbReference type="SAM" id="MobiDB-lite"/>
    </source>
</evidence>
<dbReference type="EC" id="2.7.11.1" evidence="3"/>
<gene>
    <name evidence="13" type="ORF">FHL15_003789</name>
</gene>
<keyword evidence="10" id="KW-0547">Nucleotide-binding</keyword>
<comment type="catalytic activity">
    <reaction evidence="8">
        <text>L-threonyl-[protein] + ATP = O-phospho-L-threonyl-[protein] + ADP + H(+)</text>
        <dbReference type="Rhea" id="RHEA:46608"/>
        <dbReference type="Rhea" id="RHEA-COMP:11060"/>
        <dbReference type="Rhea" id="RHEA-COMP:11605"/>
        <dbReference type="ChEBI" id="CHEBI:15378"/>
        <dbReference type="ChEBI" id="CHEBI:30013"/>
        <dbReference type="ChEBI" id="CHEBI:30616"/>
        <dbReference type="ChEBI" id="CHEBI:61977"/>
        <dbReference type="ChEBI" id="CHEBI:456216"/>
        <dbReference type="EC" id="2.7.11.1"/>
    </reaction>
</comment>
<feature type="domain" description="Protein kinase" evidence="12">
    <location>
        <begin position="28"/>
        <end position="311"/>
    </location>
</feature>
<dbReference type="InterPro" id="IPR052751">
    <property type="entry name" value="Plant_MAPKKK"/>
</dbReference>
<comment type="catalytic activity">
    <reaction evidence="9">
        <text>L-seryl-[protein] + ATP = O-phospho-L-seryl-[protein] + ADP + H(+)</text>
        <dbReference type="Rhea" id="RHEA:17989"/>
        <dbReference type="Rhea" id="RHEA-COMP:9863"/>
        <dbReference type="Rhea" id="RHEA-COMP:11604"/>
        <dbReference type="ChEBI" id="CHEBI:15378"/>
        <dbReference type="ChEBI" id="CHEBI:29999"/>
        <dbReference type="ChEBI" id="CHEBI:30616"/>
        <dbReference type="ChEBI" id="CHEBI:83421"/>
        <dbReference type="ChEBI" id="CHEBI:456216"/>
        <dbReference type="EC" id="2.7.11.1"/>
    </reaction>
</comment>
<dbReference type="GO" id="GO:0004674">
    <property type="term" value="F:protein serine/threonine kinase activity"/>
    <property type="evidence" value="ECO:0007669"/>
    <property type="project" value="UniProtKB-EC"/>
</dbReference>
<evidence type="ECO:0000259" key="12">
    <source>
        <dbReference type="PROSITE" id="PS50011"/>
    </source>
</evidence>
<feature type="compositionally biased region" description="Acidic residues" evidence="11">
    <location>
        <begin position="317"/>
        <end position="326"/>
    </location>
</feature>
<accession>A0A553I5H7</accession>
<dbReference type="OrthoDB" id="4767558at2759"/>
<evidence type="ECO:0000256" key="9">
    <source>
        <dbReference type="ARBA" id="ARBA00048679"/>
    </source>
</evidence>
<dbReference type="InterPro" id="IPR017441">
    <property type="entry name" value="Protein_kinase_ATP_BS"/>
</dbReference>
<evidence type="ECO:0000256" key="7">
    <source>
        <dbReference type="ARBA" id="ARBA00033194"/>
    </source>
</evidence>
<sequence>MATRQERLQQVTNFSDEIKARFESSGRWEYERFLGNGSYGITVLLRERDQLAVHPKRIALKLARKGSLSGIAQLRNELKFLKILRGAMHIVRMAASCDNLHSVNREADSRSAFGPLQGLMKGPAVALEYLDQGDLVTLKIDIDGDRTLIRACIGMAYPLERPEDTQSVQETVPTDGTRPRGIIHQDLATRNIVLGSGDGLDEHHVGYLFKLIDFGSTREYDLPRGPRDNLYDCARLMLQMLDFEPIFSFPTVWRDELTRVGNILPPEDNPNDDPFPHVDFDLRDLIARCLYVDAQKRPTLQEALEEAQRAVARDPDTFPDPEEETDERIRDFFQKFIHDVPDNMRTPRARGKSTDEQTGDAPA</sequence>
<dbReference type="EMBL" id="VFLP01000016">
    <property type="protein sequence ID" value="TRX95458.1"/>
    <property type="molecule type" value="Genomic_DNA"/>
</dbReference>
<name>A0A553I5H7_9PEZI</name>